<evidence type="ECO:0000313" key="2">
    <source>
        <dbReference type="EMBL" id="MBW2936821.1"/>
    </source>
</evidence>
<accession>A0A9X1FLG9</accession>
<keyword evidence="1" id="KW-0732">Signal</keyword>
<dbReference type="AlphaFoldDB" id="A0A9X1FLG9"/>
<organism evidence="2 3">
    <name type="scientific">Halomarinibacterium sedimenti</name>
    <dbReference type="NCBI Taxonomy" id="2857106"/>
    <lineage>
        <taxon>Bacteria</taxon>
        <taxon>Pseudomonadati</taxon>
        <taxon>Bacteroidota</taxon>
        <taxon>Flavobacteriia</taxon>
        <taxon>Flavobacteriales</taxon>
        <taxon>Flavobacteriaceae</taxon>
        <taxon>Halomarinibacterium</taxon>
    </lineage>
</organism>
<comment type="caution">
    <text evidence="2">The sequence shown here is derived from an EMBL/GenBank/DDBJ whole genome shotgun (WGS) entry which is preliminary data.</text>
</comment>
<dbReference type="InterPro" id="IPR058512">
    <property type="entry name" value="DUF8199"/>
</dbReference>
<protein>
    <submittedName>
        <fullName evidence="2">Uncharacterized protein</fullName>
    </submittedName>
</protein>
<keyword evidence="3" id="KW-1185">Reference proteome</keyword>
<dbReference type="Pfam" id="PF26622">
    <property type="entry name" value="DUF8199"/>
    <property type="match status" value="1"/>
</dbReference>
<feature type="chain" id="PRO_5040954159" evidence="1">
    <location>
        <begin position="22"/>
        <end position="135"/>
    </location>
</feature>
<evidence type="ECO:0000313" key="3">
    <source>
        <dbReference type="Proteomes" id="UP001138686"/>
    </source>
</evidence>
<name>A0A9X1FLG9_9FLAO</name>
<dbReference type="RefSeq" id="WP_219050696.1">
    <property type="nucleotide sequence ID" value="NZ_JAHWDP010000001.1"/>
</dbReference>
<dbReference type="EMBL" id="JAHWDP010000001">
    <property type="protein sequence ID" value="MBW2936821.1"/>
    <property type="molecule type" value="Genomic_DNA"/>
</dbReference>
<feature type="signal peptide" evidence="1">
    <location>
        <begin position="1"/>
        <end position="21"/>
    </location>
</feature>
<sequence length="135" mass="15390">MNAIISIVLSSLILLSSSGLAYAKHYCGSFEMLAKVTLGEESLSCGMTMKVDACGDEKEESHSCCSNKYLKVNTDDHFNKVAFEYDFQGEWIFIPVETLEFQDVSFIPEKVIVHNYYRPPPLERDLQILYETFLI</sequence>
<evidence type="ECO:0000256" key="1">
    <source>
        <dbReference type="SAM" id="SignalP"/>
    </source>
</evidence>
<reference evidence="2" key="1">
    <citation type="submission" date="2021-07" db="EMBL/GenBank/DDBJ databases">
        <title>Aureisphaera sp. CAU 1614 isolated from sea sediment.</title>
        <authorList>
            <person name="Kim W."/>
        </authorList>
    </citation>
    <scope>NUCLEOTIDE SEQUENCE</scope>
    <source>
        <strain evidence="2">CAU 1614</strain>
    </source>
</reference>
<dbReference type="Proteomes" id="UP001138686">
    <property type="component" value="Unassembled WGS sequence"/>
</dbReference>
<dbReference type="NCBIfam" id="NF047658">
    <property type="entry name" value="HYC_CC_PP"/>
    <property type="match status" value="1"/>
</dbReference>
<dbReference type="InterPro" id="IPR058060">
    <property type="entry name" value="HYC_CC_PP"/>
</dbReference>
<gene>
    <name evidence="2" type="ORF">KXJ69_01810</name>
</gene>
<proteinExistence type="predicted"/>